<keyword evidence="9" id="KW-1185">Reference proteome</keyword>
<dbReference type="EMBL" id="JAOCJE010000001">
    <property type="protein sequence ID" value="MDH1339009.1"/>
    <property type="molecule type" value="Genomic_DNA"/>
</dbReference>
<evidence type="ECO:0000256" key="1">
    <source>
        <dbReference type="SAM" id="MobiDB-lite"/>
    </source>
</evidence>
<dbReference type="Proteomes" id="UP000255303">
    <property type="component" value="Unassembled WGS sequence"/>
</dbReference>
<dbReference type="InterPro" id="IPR001387">
    <property type="entry name" value="Cro/C1-type_HTH"/>
</dbReference>
<dbReference type="AlphaFoldDB" id="A0A061CXQ1"/>
<dbReference type="PROSITE" id="PS50943">
    <property type="entry name" value="HTH_CROC1"/>
    <property type="match status" value="1"/>
</dbReference>
<reference evidence="6 12" key="3">
    <citation type="submission" date="2018-10" db="EMBL/GenBank/DDBJ databases">
        <title>Transmission dynamics of multidrug resistant bacteria on intensive care unit surfaces.</title>
        <authorList>
            <person name="D'Souza A.W."/>
            <person name="Potter R.F."/>
            <person name="Wallace M."/>
            <person name="Shupe A."/>
            <person name="Patel S."/>
            <person name="Sun S."/>
            <person name="Gul D."/>
            <person name="Kwon J.H."/>
            <person name="Andleeb S."/>
            <person name="Burnham C.-A.D."/>
            <person name="Dantas G."/>
        </authorList>
    </citation>
    <scope>NUCLEOTIDE SEQUENCE [LARGE SCALE GENOMIC DNA]</scope>
    <source>
        <strain evidence="6 12">PO_271</strain>
    </source>
</reference>
<evidence type="ECO:0000313" key="5">
    <source>
        <dbReference type="EMBL" id="PTU76658.1"/>
    </source>
</evidence>
<dbReference type="GeneID" id="300417915"/>
<dbReference type="EMBL" id="QASO01000130">
    <property type="protein sequence ID" value="PTU76658.1"/>
    <property type="molecule type" value="Genomic_DNA"/>
</dbReference>
<sequence>MRSTVLTQIKRRRLQLGLKGTDMPLRVGLNRQQYGKIEKDGNPSLATLDKIAEGLDATLMLIPKELARQVEQLLEAGPARAQQNYAVDRSPSSAPGAGVKETIEDPWQDLGDD</sequence>
<dbReference type="Proteomes" id="UP001159292">
    <property type="component" value="Unassembled WGS sequence"/>
</dbReference>
<evidence type="ECO:0000313" key="12">
    <source>
        <dbReference type="Proteomes" id="UP000272833"/>
    </source>
</evidence>
<dbReference type="EMBL" id="UGUW01000004">
    <property type="protein sequence ID" value="SUD62277.1"/>
    <property type="molecule type" value="Genomic_DNA"/>
</dbReference>
<feature type="compositionally biased region" description="Acidic residues" evidence="1">
    <location>
        <begin position="104"/>
        <end position="113"/>
    </location>
</feature>
<dbReference type="SUPFAM" id="SSF47413">
    <property type="entry name" value="lambda repressor-like DNA-binding domains"/>
    <property type="match status" value="1"/>
</dbReference>
<evidence type="ECO:0000313" key="9">
    <source>
        <dbReference type="Proteomes" id="UP000244052"/>
    </source>
</evidence>
<dbReference type="STRING" id="301.SAMN05216280_100774"/>
<accession>A0A061CXQ1</accession>
<dbReference type="InterPro" id="IPR010982">
    <property type="entry name" value="Lambda_DNA-bd_dom_sf"/>
</dbReference>
<dbReference type="CDD" id="cd00093">
    <property type="entry name" value="HTH_XRE"/>
    <property type="match status" value="1"/>
</dbReference>
<evidence type="ECO:0000313" key="11">
    <source>
        <dbReference type="Proteomes" id="UP000255303"/>
    </source>
</evidence>
<feature type="domain" description="HTH cro/C1-type" evidence="2">
    <location>
        <begin position="9"/>
        <end position="62"/>
    </location>
</feature>
<evidence type="ECO:0000313" key="8">
    <source>
        <dbReference type="EMBL" id="SUD62277.1"/>
    </source>
</evidence>
<dbReference type="Gene3D" id="1.10.260.40">
    <property type="entry name" value="lambda repressor-like DNA-binding domains"/>
    <property type="match status" value="1"/>
</dbReference>
<evidence type="ECO:0000313" key="4">
    <source>
        <dbReference type="EMBL" id="MDH1339009.1"/>
    </source>
</evidence>
<evidence type="ECO:0000313" key="7">
    <source>
        <dbReference type="EMBL" id="SUD51150.1"/>
    </source>
</evidence>
<gene>
    <name evidence="5" type="ORF">DBO86_23425</name>
    <name evidence="6" type="ORF">EGJ44_10065</name>
    <name evidence="4" type="ORF">N5J11_07115</name>
    <name evidence="3" type="ORF">N7671_12680</name>
    <name evidence="7" type="ORF">NCTC10692_01594</name>
    <name evidence="8" type="ORF">NCTC10860_04711</name>
</gene>
<dbReference type="Pfam" id="PF01381">
    <property type="entry name" value="HTH_3"/>
    <property type="match status" value="1"/>
</dbReference>
<organism evidence="7 11">
    <name type="scientific">Ectopseudomonas oleovorans</name>
    <name type="common">Pseudomonas oleovorans</name>
    <dbReference type="NCBI Taxonomy" id="301"/>
    <lineage>
        <taxon>Bacteria</taxon>
        <taxon>Pseudomonadati</taxon>
        <taxon>Pseudomonadota</taxon>
        <taxon>Gammaproteobacteria</taxon>
        <taxon>Pseudomonadales</taxon>
        <taxon>Pseudomonadaceae</taxon>
        <taxon>Ectopseudomonas</taxon>
    </lineage>
</organism>
<dbReference type="RefSeq" id="WP_004425370.1">
    <property type="nucleotide sequence ID" value="NZ_CAURUH010000259.1"/>
</dbReference>
<dbReference type="Proteomes" id="UP000254084">
    <property type="component" value="Unassembled WGS sequence"/>
</dbReference>
<evidence type="ECO:0000259" key="2">
    <source>
        <dbReference type="PROSITE" id="PS50943"/>
    </source>
</evidence>
<evidence type="ECO:0000313" key="3">
    <source>
        <dbReference type="EMBL" id="MDH0568066.1"/>
    </source>
</evidence>
<accession>A0A2T5PG04</accession>
<dbReference type="EMBL" id="UGUV01000002">
    <property type="protein sequence ID" value="SUD51150.1"/>
    <property type="molecule type" value="Genomic_DNA"/>
</dbReference>
<feature type="compositionally biased region" description="Polar residues" evidence="1">
    <location>
        <begin position="81"/>
        <end position="93"/>
    </location>
</feature>
<dbReference type="Proteomes" id="UP001161697">
    <property type="component" value="Unassembled WGS sequence"/>
</dbReference>
<dbReference type="Proteomes" id="UP000272833">
    <property type="component" value="Unassembled WGS sequence"/>
</dbReference>
<name>A0A061CXQ1_ECTOL</name>
<dbReference type="EMBL" id="JAOEET010000029">
    <property type="protein sequence ID" value="MDH0568066.1"/>
    <property type="molecule type" value="Genomic_DNA"/>
</dbReference>
<proteinExistence type="predicted"/>
<reference evidence="5 9" key="1">
    <citation type="submission" date="2018-04" db="EMBL/GenBank/DDBJ databases">
        <title>Pseudomonas sp. nov., isolated from mangrove soil.</title>
        <authorList>
            <person name="Chen C."/>
        </authorList>
    </citation>
    <scope>NUCLEOTIDE SEQUENCE [LARGE SCALE GENOMIC DNA]</scope>
    <source>
        <strain evidence="5 9">JCM 14246</strain>
    </source>
</reference>
<feature type="region of interest" description="Disordered" evidence="1">
    <location>
        <begin position="79"/>
        <end position="113"/>
    </location>
</feature>
<protein>
    <submittedName>
        <fullName evidence="3 7">Helix-turn-helix</fullName>
    </submittedName>
    <submittedName>
        <fullName evidence="5">XRE family transcriptional regulator</fullName>
    </submittedName>
</protein>
<dbReference type="SMART" id="SM00530">
    <property type="entry name" value="HTH_XRE"/>
    <property type="match status" value="1"/>
</dbReference>
<accession>A0A379JRR9</accession>
<dbReference type="GO" id="GO:0003677">
    <property type="term" value="F:DNA binding"/>
    <property type="evidence" value="ECO:0007669"/>
    <property type="project" value="InterPro"/>
</dbReference>
<evidence type="ECO:0000313" key="10">
    <source>
        <dbReference type="Proteomes" id="UP000254084"/>
    </source>
</evidence>
<reference evidence="3" key="4">
    <citation type="submission" date="2022-09" db="EMBL/GenBank/DDBJ databases">
        <title>Intensive care unit water sources are persistently colonized with multi-drug resistant bacteria and are the site of extensive horizontal gene transfer of antibiotic resistance genes.</title>
        <authorList>
            <person name="Diorio-Toth L."/>
        </authorList>
    </citation>
    <scope>NUCLEOTIDE SEQUENCE</scope>
    <source>
        <strain evidence="4">GD03704</strain>
        <strain evidence="3">GD04000</strain>
    </source>
</reference>
<dbReference type="EMBL" id="RHRS01000021">
    <property type="protein sequence ID" value="RRW37007.1"/>
    <property type="molecule type" value="Genomic_DNA"/>
</dbReference>
<dbReference type="Proteomes" id="UP000244052">
    <property type="component" value="Unassembled WGS sequence"/>
</dbReference>
<reference evidence="10 11" key="2">
    <citation type="submission" date="2018-06" db="EMBL/GenBank/DDBJ databases">
        <authorList>
            <consortium name="Pathogen Informatics"/>
            <person name="Doyle S."/>
        </authorList>
    </citation>
    <scope>NUCLEOTIDE SEQUENCE [LARGE SCALE GENOMIC DNA]</scope>
    <source>
        <strain evidence="7 11">NCTC10692</strain>
        <strain evidence="8 10">NCTC10860</strain>
    </source>
</reference>
<evidence type="ECO:0000313" key="6">
    <source>
        <dbReference type="EMBL" id="RRW37007.1"/>
    </source>
</evidence>